<feature type="transmembrane region" description="Helical" evidence="7">
    <location>
        <begin position="88"/>
        <end position="106"/>
    </location>
</feature>
<evidence type="ECO:0000256" key="3">
    <source>
        <dbReference type="ARBA" id="ARBA00022837"/>
    </source>
</evidence>
<evidence type="ECO:0000256" key="7">
    <source>
        <dbReference type="SAM" id="Phobius"/>
    </source>
</evidence>
<dbReference type="SMART" id="SM00054">
    <property type="entry name" value="EFh"/>
    <property type="match status" value="1"/>
</dbReference>
<evidence type="ECO:0000256" key="4">
    <source>
        <dbReference type="ARBA" id="ARBA00022989"/>
    </source>
</evidence>
<feature type="transmembrane region" description="Helical" evidence="7">
    <location>
        <begin position="148"/>
        <end position="168"/>
    </location>
</feature>
<accession>A0A7S2ARP6</accession>
<sequence>MAMMDTNNGGPQGYGTTENPESGLKEVGEKLMEESHVMGLVILEQGKSQMRMITDGPKGLGYLSLIGGLAMVVCSVLGILFRTGPLKIITQVYLAIFGLAILTVELKKGPFSSYEAFISEYFLFMYGLYGRAMFYVFCSTLLLAQWPFFPDFVCGCYLGFLAFVYVTAGLASSKKLTHELTEDQLEEKFKEHDTDQDGRLSTEEFTALCQDLDIEMNLKQIEAAMLMIDSTHVGTINKEDFMRHFTK</sequence>
<dbReference type="InterPro" id="IPR011992">
    <property type="entry name" value="EF-hand-dom_pair"/>
</dbReference>
<evidence type="ECO:0000313" key="9">
    <source>
        <dbReference type="EMBL" id="CAD9375660.1"/>
    </source>
</evidence>
<feature type="compositionally biased region" description="Polar residues" evidence="6">
    <location>
        <begin position="1"/>
        <end position="20"/>
    </location>
</feature>
<evidence type="ECO:0000259" key="8">
    <source>
        <dbReference type="PROSITE" id="PS50222"/>
    </source>
</evidence>
<dbReference type="PROSITE" id="PS00018">
    <property type="entry name" value="EF_HAND_1"/>
    <property type="match status" value="1"/>
</dbReference>
<evidence type="ECO:0000256" key="1">
    <source>
        <dbReference type="ARBA" id="ARBA00004141"/>
    </source>
</evidence>
<reference evidence="9" key="1">
    <citation type="submission" date="2021-01" db="EMBL/GenBank/DDBJ databases">
        <authorList>
            <person name="Corre E."/>
            <person name="Pelletier E."/>
            <person name="Niang G."/>
            <person name="Scheremetjew M."/>
            <person name="Finn R."/>
            <person name="Kale V."/>
            <person name="Holt S."/>
            <person name="Cochrane G."/>
            <person name="Meng A."/>
            <person name="Brown T."/>
            <person name="Cohen L."/>
        </authorList>
    </citation>
    <scope>NUCLEOTIDE SEQUENCE</scope>
    <source>
        <strain evidence="9">CCMP1381</strain>
    </source>
</reference>
<dbReference type="PROSITE" id="PS50222">
    <property type="entry name" value="EF_HAND_2"/>
    <property type="match status" value="1"/>
</dbReference>
<feature type="transmembrane region" description="Helical" evidence="7">
    <location>
        <begin position="118"/>
        <end position="142"/>
    </location>
</feature>
<evidence type="ECO:0000256" key="5">
    <source>
        <dbReference type="ARBA" id="ARBA00023136"/>
    </source>
</evidence>
<dbReference type="Pfam" id="PF13499">
    <property type="entry name" value="EF-hand_7"/>
    <property type="match status" value="1"/>
</dbReference>
<name>A0A7S2ARP6_9STRA</name>
<evidence type="ECO:0000256" key="2">
    <source>
        <dbReference type="ARBA" id="ARBA00022692"/>
    </source>
</evidence>
<dbReference type="PANTHER" id="PTHR28128">
    <property type="entry name" value="GOLGI APPARATUS MEMBRANE PROTEIN TVP15"/>
    <property type="match status" value="1"/>
</dbReference>
<dbReference type="CDD" id="cd00051">
    <property type="entry name" value="EFh"/>
    <property type="match status" value="1"/>
</dbReference>
<feature type="region of interest" description="Disordered" evidence="6">
    <location>
        <begin position="1"/>
        <end position="22"/>
    </location>
</feature>
<dbReference type="AlphaFoldDB" id="A0A7S2ARP6"/>
<gene>
    <name evidence="9" type="ORF">DSPE1174_LOCUS2634</name>
</gene>
<feature type="transmembrane region" description="Helical" evidence="7">
    <location>
        <begin position="60"/>
        <end position="82"/>
    </location>
</feature>
<dbReference type="Gene3D" id="1.10.238.10">
    <property type="entry name" value="EF-hand"/>
    <property type="match status" value="1"/>
</dbReference>
<dbReference type="SUPFAM" id="SSF47473">
    <property type="entry name" value="EF-hand"/>
    <property type="match status" value="1"/>
</dbReference>
<dbReference type="InterPro" id="IPR002048">
    <property type="entry name" value="EF_hand_dom"/>
</dbReference>
<dbReference type="InterPro" id="IPR018247">
    <property type="entry name" value="EF_Hand_1_Ca_BS"/>
</dbReference>
<dbReference type="PANTHER" id="PTHR28128:SF1">
    <property type="entry name" value="GOLGI APPARATUS MEMBRANE PROTEIN TVP15"/>
    <property type="match status" value="1"/>
</dbReference>
<keyword evidence="5 7" id="KW-0472">Membrane</keyword>
<dbReference type="EMBL" id="HBGS01005107">
    <property type="protein sequence ID" value="CAD9375660.1"/>
    <property type="molecule type" value="Transcribed_RNA"/>
</dbReference>
<keyword evidence="3" id="KW-0106">Calcium</keyword>
<comment type="subcellular location">
    <subcellularLocation>
        <location evidence="1">Membrane</location>
        <topology evidence="1">Multi-pass membrane protein</topology>
    </subcellularLocation>
</comment>
<protein>
    <recommendedName>
        <fullName evidence="8">EF-hand domain-containing protein</fullName>
    </recommendedName>
</protein>
<evidence type="ECO:0000256" key="6">
    <source>
        <dbReference type="SAM" id="MobiDB-lite"/>
    </source>
</evidence>
<keyword evidence="4 7" id="KW-1133">Transmembrane helix</keyword>
<keyword evidence="2 7" id="KW-0812">Transmembrane</keyword>
<dbReference type="GO" id="GO:0016020">
    <property type="term" value="C:membrane"/>
    <property type="evidence" value="ECO:0007669"/>
    <property type="project" value="UniProtKB-SubCell"/>
</dbReference>
<dbReference type="Pfam" id="PF08507">
    <property type="entry name" value="COPI_assoc"/>
    <property type="match status" value="1"/>
</dbReference>
<proteinExistence type="predicted"/>
<organism evidence="9">
    <name type="scientific">Octactis speculum</name>
    <dbReference type="NCBI Taxonomy" id="3111310"/>
    <lineage>
        <taxon>Eukaryota</taxon>
        <taxon>Sar</taxon>
        <taxon>Stramenopiles</taxon>
        <taxon>Ochrophyta</taxon>
        <taxon>Dictyochophyceae</taxon>
        <taxon>Dictyochales</taxon>
        <taxon>Dictyochaceae</taxon>
        <taxon>Octactis</taxon>
    </lineage>
</organism>
<dbReference type="InterPro" id="IPR013714">
    <property type="entry name" value="Golgi_TVP15"/>
</dbReference>
<feature type="domain" description="EF-hand" evidence="8">
    <location>
        <begin position="180"/>
        <end position="215"/>
    </location>
</feature>
<dbReference type="GO" id="GO:0005509">
    <property type="term" value="F:calcium ion binding"/>
    <property type="evidence" value="ECO:0007669"/>
    <property type="project" value="InterPro"/>
</dbReference>